<dbReference type="Proteomes" id="UP000241890">
    <property type="component" value="Unassembled WGS sequence"/>
</dbReference>
<reference evidence="2 3" key="1">
    <citation type="submission" date="2017-12" db="EMBL/GenBank/DDBJ databases">
        <title>Sequencing, de novo assembly and annotation of complete genome of a new Thraustochytrid species, strain FCC1311.</title>
        <authorList>
            <person name="Sedici K."/>
            <person name="Godart F."/>
            <person name="Aiese Cigliano R."/>
            <person name="Sanseverino W."/>
            <person name="Barakat M."/>
            <person name="Ortet P."/>
            <person name="Marechal E."/>
            <person name="Cagnac O."/>
            <person name="Amato A."/>
        </authorList>
    </citation>
    <scope>NUCLEOTIDE SEQUENCE [LARGE SCALE GENOMIC DNA]</scope>
</reference>
<feature type="region of interest" description="Disordered" evidence="1">
    <location>
        <begin position="515"/>
        <end position="557"/>
    </location>
</feature>
<evidence type="ECO:0000313" key="2">
    <source>
        <dbReference type="EMBL" id="GBG30511.1"/>
    </source>
</evidence>
<feature type="compositionally biased region" description="Pro residues" evidence="1">
    <location>
        <begin position="204"/>
        <end position="213"/>
    </location>
</feature>
<dbReference type="InParanoid" id="A0A2R5GQ82"/>
<evidence type="ECO:0000313" key="3">
    <source>
        <dbReference type="Proteomes" id="UP000241890"/>
    </source>
</evidence>
<evidence type="ECO:0000256" key="1">
    <source>
        <dbReference type="SAM" id="MobiDB-lite"/>
    </source>
</evidence>
<feature type="region of interest" description="Disordered" evidence="1">
    <location>
        <begin position="182"/>
        <end position="224"/>
    </location>
</feature>
<keyword evidence="3" id="KW-1185">Reference proteome</keyword>
<proteinExistence type="predicted"/>
<dbReference type="EMBL" id="BEYU01000077">
    <property type="protein sequence ID" value="GBG30511.1"/>
    <property type="molecule type" value="Genomic_DNA"/>
</dbReference>
<protein>
    <submittedName>
        <fullName evidence="2">Uncharacterized protein</fullName>
    </submittedName>
</protein>
<name>A0A2R5GQ82_9STRA</name>
<dbReference type="AlphaFoldDB" id="A0A2R5GQ82"/>
<comment type="caution">
    <text evidence="2">The sequence shown here is derived from an EMBL/GenBank/DDBJ whole genome shotgun (WGS) entry which is preliminary data.</text>
</comment>
<feature type="compositionally biased region" description="Low complexity" evidence="1">
    <location>
        <begin position="529"/>
        <end position="541"/>
    </location>
</feature>
<sequence>MAQEQEHDMLLQAPLEPTQDEDSIMKGYEDDGEALQTSQTAVFDEMDTKTGKDATGLGLNQDLLFEEVHLGGSQPPDHDVTLAASYNDAFDDGVAAGGLIGSEFANGDLQDLEDQLSKDSYDFHVSPQMHACVQQQEIRANSVPDIDAFMAATDEAFDKELIEPLADELLASMTLGRKRMAPAWSPSDGADESDMETAAALSPPQTPASPPGSPDSAQQTPASVSVPMRAAIPMTRRHNVPRPTRESQLTVQQTIIVYSTLAHQVDNTVRRERNFADMYRKLSDAYKWMQTTFTDISLFKQKIKLYLQERRTRQNLNFWRKLTANQGDPKRTLSFLKSEFSQTLIPESIDLGPIAEYLAHLVVKKAKSPGCINDWDADARKAMIDLLVAVHQEEGVGAFTLAHGAVSGLITLGAVEMTIVSNCTCKTCASWNVPSGKQTHETILAWTKTRMSIMRDVLKAHVEAAERGTWSTFKTLAHRIPQVENWSVDRLNNFVQSVHNTESCEFCAPARKVRRKRSGTDADDEDDCCSVSSSSSSSPSCSDDEEGECENANADTSFVPIPSGKDLELLAWEEADIPLQLQFEDEEDEIAVGAAGLPTLSEIASLTDGIAKVTV</sequence>
<gene>
    <name evidence="2" type="ORF">FCC1311_067312</name>
</gene>
<accession>A0A2R5GQ82</accession>
<feature type="region of interest" description="Disordered" evidence="1">
    <location>
        <begin position="1"/>
        <end position="25"/>
    </location>
</feature>
<organism evidence="2 3">
    <name type="scientific">Hondaea fermentalgiana</name>
    <dbReference type="NCBI Taxonomy" id="2315210"/>
    <lineage>
        <taxon>Eukaryota</taxon>
        <taxon>Sar</taxon>
        <taxon>Stramenopiles</taxon>
        <taxon>Bigyra</taxon>
        <taxon>Labyrinthulomycetes</taxon>
        <taxon>Thraustochytrida</taxon>
        <taxon>Thraustochytriidae</taxon>
        <taxon>Hondaea</taxon>
    </lineage>
</organism>